<dbReference type="RefSeq" id="WP_013944609.1">
    <property type="nucleotide sequence ID" value="NC_015713.1"/>
</dbReference>
<reference evidence="1 2" key="2">
    <citation type="journal article" date="2011" name="Mol. Biol. Evol.">
        <title>Unity in variety--the pan-genome of the Chlamydiae.</title>
        <authorList>
            <person name="Collingro A."/>
            <person name="Tischler P."/>
            <person name="Weinmaier T."/>
            <person name="Penz T."/>
            <person name="Heinz E."/>
            <person name="Brunham R.C."/>
            <person name="Read T.D."/>
            <person name="Bavoil P.M."/>
            <person name="Sachse K."/>
            <person name="Kahane S."/>
            <person name="Friedman M.G."/>
            <person name="Rattei T."/>
            <person name="Myers G.S."/>
            <person name="Horn M."/>
        </authorList>
    </citation>
    <scope>NUCLEOTIDE SEQUENCE [LARGE SCALE GENOMIC DNA]</scope>
    <source>
        <strain evidence="2">ATCC VR-1471 / Z</strain>
    </source>
</reference>
<sequence length="573" mass="65251">MESIRQNLFSKESALHFASTFAMGFIPSRFTPITMKECALIGTVSGGLASLSKAFAGKDATTFRKTLFSAGAFALTYFSFTQLTPFINKHLMVQLSPSVILQIVAFNALGHAIAFVITNVFLTTPWNISGEQIKSLHEKYVKDPELFEKQPKVERLLLWHRFDMLDLDTSKLDNKVEGLTKEEVEALTDDQVRTLHQHQAYLEDDVNLDLLRRYYALNLPPFEGQETDIVKLSLPVPKTAQDLDSIKDQQFKWYAIYFDQVPSKFNDVPEAVQWKLYTKGGMNDYVIDEDHLQTASKTELEEWAQYAVEHPEWWVTNDSDVQESFMKRASGEGITELPLLPPTSTDEVLKLEEKWIRAYNKSLPQNLDEATQKALNLRFFELKLPFPNGDTPASLSEAKESFPEIDISLPATAEAVEKLCDNELQWIYAVIQNSEKGFHGLSFEVQSALNARFDASEDFWAYYFSINKLTEDNIGAASETTIKFLSEDVLKQLDDWVTLAPAVRTAFEKRLGKKPFTVEVFKSVKTEKLDEEQATNFHTYFSGEGNDMWKQLGQKQADFNAAFRKFSLAEIKA</sequence>
<accession>F8L496</accession>
<dbReference type="AlphaFoldDB" id="F8L496"/>
<dbReference type="EMBL" id="FR872582">
    <property type="protein sequence ID" value="CCB90143.1"/>
    <property type="molecule type" value="Genomic_DNA"/>
</dbReference>
<dbReference type="Proteomes" id="UP000000496">
    <property type="component" value="Chromosome gsn.131"/>
</dbReference>
<reference key="1">
    <citation type="journal article" date="2011" name="Mol. Biol. Evol.">
        <title>Unity in variety -- the pan-genome of the Chlamydiae.</title>
        <authorList>
            <person name="Collingro A."/>
            <person name="Tischler P."/>
            <person name="Weinmaier T."/>
            <person name="Penz T."/>
            <person name="Heinz E."/>
            <person name="Brunham R.C."/>
            <person name="Read T.D."/>
            <person name="Bavoil P.M."/>
            <person name="Sachse K."/>
            <person name="Kahane S."/>
            <person name="Friedman M.G."/>
            <person name="Rattei T."/>
            <person name="Myers G.S.A."/>
            <person name="Horn M."/>
        </authorList>
    </citation>
    <scope>NUCLEOTIDE SEQUENCE</scope>
    <source>
        <strain>Z</strain>
    </source>
</reference>
<dbReference type="KEGG" id="sng:SNE_A22660"/>
<keyword evidence="2" id="KW-1185">Reference proteome</keyword>
<evidence type="ECO:0000313" key="1">
    <source>
        <dbReference type="EMBL" id="CCB90143.1"/>
    </source>
</evidence>
<proteinExistence type="predicted"/>
<gene>
    <name evidence="1" type="ordered locus">SNE_A22660</name>
</gene>
<name>F8L496_SIMNZ</name>
<organism evidence="1 2">
    <name type="scientific">Simkania negevensis (strain ATCC VR-1471 / DSM 27360 / Z)</name>
    <dbReference type="NCBI Taxonomy" id="331113"/>
    <lineage>
        <taxon>Bacteria</taxon>
        <taxon>Pseudomonadati</taxon>
        <taxon>Chlamydiota</taxon>
        <taxon>Chlamydiia</taxon>
        <taxon>Parachlamydiales</taxon>
        <taxon>Simkaniaceae</taxon>
        <taxon>Simkania</taxon>
    </lineage>
</organism>
<dbReference type="HOGENOM" id="CLU_482233_0_0_0"/>
<dbReference type="STRING" id="331113.SNE_A22660"/>
<protein>
    <submittedName>
        <fullName evidence="1">Uncharacterized protein</fullName>
    </submittedName>
</protein>
<evidence type="ECO:0000313" key="2">
    <source>
        <dbReference type="Proteomes" id="UP000000496"/>
    </source>
</evidence>